<evidence type="ECO:0000313" key="2">
    <source>
        <dbReference type="EMBL" id="KAG1524232.1"/>
    </source>
</evidence>
<comment type="caution">
    <text evidence="2">The sequence shown here is derived from an EMBL/GenBank/DDBJ whole genome shotgun (WGS) entry which is preliminary data.</text>
</comment>
<dbReference type="Proteomes" id="UP000717996">
    <property type="component" value="Unassembled WGS sequence"/>
</dbReference>
<proteinExistence type="predicted"/>
<dbReference type="EMBL" id="JAANIT010010468">
    <property type="protein sequence ID" value="KAG1524232.1"/>
    <property type="molecule type" value="Genomic_DNA"/>
</dbReference>
<organism evidence="2 3">
    <name type="scientific">Rhizopus oryzae</name>
    <name type="common">Mucormycosis agent</name>
    <name type="synonym">Rhizopus arrhizus var. delemar</name>
    <dbReference type="NCBI Taxonomy" id="64495"/>
    <lineage>
        <taxon>Eukaryota</taxon>
        <taxon>Fungi</taxon>
        <taxon>Fungi incertae sedis</taxon>
        <taxon>Mucoromycota</taxon>
        <taxon>Mucoromycotina</taxon>
        <taxon>Mucoromycetes</taxon>
        <taxon>Mucorales</taxon>
        <taxon>Mucorineae</taxon>
        <taxon>Rhizopodaceae</taxon>
        <taxon>Rhizopus</taxon>
    </lineage>
</organism>
<sequence length="80" mass="8316">MVRELQSRAEAEAEARKAAAAAEAEQAQASAGTGTQNPSAVDKDALLVRAKELEIDANRTWGVPKLQAAIAEAEAKKGEG</sequence>
<evidence type="ECO:0000313" key="3">
    <source>
        <dbReference type="Proteomes" id="UP000717996"/>
    </source>
</evidence>
<feature type="compositionally biased region" description="Basic and acidic residues" evidence="1">
    <location>
        <begin position="1"/>
        <end position="17"/>
    </location>
</feature>
<evidence type="ECO:0000256" key="1">
    <source>
        <dbReference type="SAM" id="MobiDB-lite"/>
    </source>
</evidence>
<accession>A0A9P6XMG6</accession>
<gene>
    <name evidence="2" type="ORF">G6F51_014446</name>
</gene>
<protein>
    <submittedName>
        <fullName evidence="2">Uncharacterized protein</fullName>
    </submittedName>
</protein>
<feature type="region of interest" description="Disordered" evidence="1">
    <location>
        <begin position="1"/>
        <end position="40"/>
    </location>
</feature>
<feature type="compositionally biased region" description="Low complexity" evidence="1">
    <location>
        <begin position="18"/>
        <end position="31"/>
    </location>
</feature>
<dbReference type="AlphaFoldDB" id="A0A9P6XMG6"/>
<name>A0A9P6XMG6_RHIOR</name>
<reference evidence="2" key="1">
    <citation type="journal article" date="2020" name="Microb. Genom.">
        <title>Genetic diversity of clinical and environmental Mucorales isolates obtained from an investigation of mucormycosis cases among solid organ transplant recipients.</title>
        <authorList>
            <person name="Nguyen M.H."/>
            <person name="Kaul D."/>
            <person name="Muto C."/>
            <person name="Cheng S.J."/>
            <person name="Richter R.A."/>
            <person name="Bruno V.M."/>
            <person name="Liu G."/>
            <person name="Beyhan S."/>
            <person name="Sundermann A.J."/>
            <person name="Mounaud S."/>
            <person name="Pasculle A.W."/>
            <person name="Nierman W.C."/>
            <person name="Driscoll E."/>
            <person name="Cumbie R."/>
            <person name="Clancy C.J."/>
            <person name="Dupont C.L."/>
        </authorList>
    </citation>
    <scope>NUCLEOTIDE SEQUENCE</scope>
    <source>
        <strain evidence="2">GL16</strain>
    </source>
</reference>